<evidence type="ECO:0000313" key="2">
    <source>
        <dbReference type="EMBL" id="TWP26213.1"/>
    </source>
</evidence>
<protein>
    <submittedName>
        <fullName evidence="2">Uncharacterized protein</fullName>
    </submittedName>
</protein>
<comment type="caution">
    <text evidence="2">The sequence shown here is derived from an EMBL/GenBank/DDBJ whole genome shotgun (WGS) entry which is preliminary data.</text>
</comment>
<keyword evidence="3" id="KW-1185">Reference proteome</keyword>
<feature type="region of interest" description="Disordered" evidence="1">
    <location>
        <begin position="157"/>
        <end position="181"/>
    </location>
</feature>
<proteinExistence type="predicted"/>
<evidence type="ECO:0000313" key="3">
    <source>
        <dbReference type="Proteomes" id="UP000319499"/>
    </source>
</evidence>
<feature type="region of interest" description="Disordered" evidence="1">
    <location>
        <begin position="215"/>
        <end position="242"/>
    </location>
</feature>
<reference evidence="2 3" key="1">
    <citation type="submission" date="2019-02" db="EMBL/GenBank/DDBJ databases">
        <title>Apibacter muscae sp. nov.: a novel member of the house fly microbiota.</title>
        <authorList>
            <person name="Park R."/>
        </authorList>
    </citation>
    <scope>NUCLEOTIDE SEQUENCE [LARGE SCALE GENOMIC DNA]</scope>
    <source>
        <strain evidence="2 3">AL1</strain>
    </source>
</reference>
<dbReference type="Proteomes" id="UP000319499">
    <property type="component" value="Unassembled WGS sequence"/>
</dbReference>
<evidence type="ECO:0000256" key="1">
    <source>
        <dbReference type="SAM" id="MobiDB-lite"/>
    </source>
</evidence>
<sequence length="242" mass="28640">MENNFDKEFRDFIYNLDDIVDSFVKKLNQIGFTIDFTKTSINTLENYLLDKHVTIKDDDFYDASCYLGELFKKNYGGDWEIDKNENSKYYKKPVIKNFDPVGMIFSPFSILKETLATREKGALMKILKSSLDDENETEKLNADSKIEKENYRNRSFIDDLDTSNSVDEENHSLKKKQENQAEVNPNQPYKIFKGKAFTKEEWLKFEEEEYQRFSMKNHQHKTNEKPPQTGGGFFLDERESDW</sequence>
<dbReference type="RefSeq" id="WP_146293571.1">
    <property type="nucleotide sequence ID" value="NZ_SELH01000026.1"/>
</dbReference>
<dbReference type="AlphaFoldDB" id="A0A563D875"/>
<organism evidence="2 3">
    <name type="scientific">Apibacter muscae</name>
    <dbReference type="NCBI Taxonomy" id="2509004"/>
    <lineage>
        <taxon>Bacteria</taxon>
        <taxon>Pseudomonadati</taxon>
        <taxon>Bacteroidota</taxon>
        <taxon>Flavobacteriia</taxon>
        <taxon>Flavobacteriales</taxon>
        <taxon>Weeksellaceae</taxon>
        <taxon>Apibacter</taxon>
    </lineage>
</organism>
<feature type="compositionally biased region" description="Basic and acidic residues" evidence="1">
    <location>
        <begin position="168"/>
        <end position="179"/>
    </location>
</feature>
<name>A0A563D875_9FLAO</name>
<dbReference type="EMBL" id="SELH01000026">
    <property type="protein sequence ID" value="TWP26213.1"/>
    <property type="molecule type" value="Genomic_DNA"/>
</dbReference>
<gene>
    <name evidence="2" type="ORF">ETU09_10975</name>
</gene>
<accession>A0A563D875</accession>
<dbReference type="OrthoDB" id="8779193at2"/>